<evidence type="ECO:0000256" key="3">
    <source>
        <dbReference type="ARBA" id="ARBA00022670"/>
    </source>
</evidence>
<evidence type="ECO:0000256" key="1">
    <source>
        <dbReference type="ARBA" id="ARBA00009431"/>
    </source>
</evidence>
<keyword evidence="6" id="KW-0732">Signal</keyword>
<organism evidence="7 8">
    <name type="scientific">Jatropha curcas</name>
    <name type="common">Barbados nut</name>
    <dbReference type="NCBI Taxonomy" id="180498"/>
    <lineage>
        <taxon>Eukaryota</taxon>
        <taxon>Viridiplantae</taxon>
        <taxon>Streptophyta</taxon>
        <taxon>Embryophyta</taxon>
        <taxon>Tracheophyta</taxon>
        <taxon>Spermatophyta</taxon>
        <taxon>Magnoliopsida</taxon>
        <taxon>eudicotyledons</taxon>
        <taxon>Gunneridae</taxon>
        <taxon>Pentapetalae</taxon>
        <taxon>rosids</taxon>
        <taxon>fabids</taxon>
        <taxon>Malpighiales</taxon>
        <taxon>Euphorbiaceae</taxon>
        <taxon>Crotonoideae</taxon>
        <taxon>Jatropheae</taxon>
        <taxon>Jatropha</taxon>
    </lineage>
</organism>
<dbReference type="Gene3D" id="3.40.50.1820">
    <property type="entry name" value="alpha/beta hydrolase"/>
    <property type="match status" value="2"/>
</dbReference>
<dbReference type="InterPro" id="IPR029058">
    <property type="entry name" value="AB_hydrolase_fold"/>
</dbReference>
<protein>
    <submittedName>
        <fullName evidence="7">Uncharacterized protein</fullName>
    </submittedName>
</protein>
<keyword evidence="5" id="KW-0325">Glycoprotein</keyword>
<dbReference type="InterPro" id="IPR001563">
    <property type="entry name" value="Peptidase_S10"/>
</dbReference>
<dbReference type="GO" id="GO:0004185">
    <property type="term" value="F:serine-type carboxypeptidase activity"/>
    <property type="evidence" value="ECO:0007669"/>
    <property type="project" value="InterPro"/>
</dbReference>
<evidence type="ECO:0000256" key="4">
    <source>
        <dbReference type="ARBA" id="ARBA00022801"/>
    </source>
</evidence>
<dbReference type="InterPro" id="IPR033124">
    <property type="entry name" value="Ser_caboxypep_his_AS"/>
</dbReference>
<name>A0A067KQI0_JATCU</name>
<evidence type="ECO:0000256" key="6">
    <source>
        <dbReference type="SAM" id="SignalP"/>
    </source>
</evidence>
<evidence type="ECO:0000313" key="8">
    <source>
        <dbReference type="Proteomes" id="UP000027138"/>
    </source>
</evidence>
<evidence type="ECO:0000256" key="2">
    <source>
        <dbReference type="ARBA" id="ARBA00022645"/>
    </source>
</evidence>
<dbReference type="Pfam" id="PF00450">
    <property type="entry name" value="Peptidase_S10"/>
    <property type="match status" value="2"/>
</dbReference>
<dbReference type="Proteomes" id="UP000027138">
    <property type="component" value="Unassembled WGS sequence"/>
</dbReference>
<dbReference type="GO" id="GO:0006508">
    <property type="term" value="P:proteolysis"/>
    <property type="evidence" value="ECO:0007669"/>
    <property type="project" value="UniProtKB-KW"/>
</dbReference>
<reference evidence="7 8" key="1">
    <citation type="journal article" date="2014" name="PLoS ONE">
        <title>Global Analysis of Gene Expression Profiles in Physic Nut (Jatropha curcas L.) Seedlings Exposed to Salt Stress.</title>
        <authorList>
            <person name="Zhang L."/>
            <person name="Zhang C."/>
            <person name="Wu P."/>
            <person name="Chen Y."/>
            <person name="Li M."/>
            <person name="Jiang H."/>
            <person name="Wu G."/>
        </authorList>
    </citation>
    <scope>NUCLEOTIDE SEQUENCE [LARGE SCALE GENOMIC DNA]</scope>
    <source>
        <strain evidence="8">cv. GZQX0401</strain>
        <tissue evidence="7">Young leaves</tissue>
    </source>
</reference>
<feature type="signal peptide" evidence="6">
    <location>
        <begin position="1"/>
        <end position="23"/>
    </location>
</feature>
<dbReference type="PRINTS" id="PR00724">
    <property type="entry name" value="CRBOXYPTASEC"/>
</dbReference>
<dbReference type="AlphaFoldDB" id="A0A067KQI0"/>
<evidence type="ECO:0000256" key="5">
    <source>
        <dbReference type="ARBA" id="ARBA00023180"/>
    </source>
</evidence>
<dbReference type="PANTHER" id="PTHR11802">
    <property type="entry name" value="SERINE PROTEASE FAMILY S10 SERINE CARBOXYPEPTIDASE"/>
    <property type="match status" value="1"/>
</dbReference>
<evidence type="ECO:0000313" key="7">
    <source>
        <dbReference type="EMBL" id="KDP38392.1"/>
    </source>
</evidence>
<dbReference type="EMBL" id="KK914362">
    <property type="protein sequence ID" value="KDP38392.1"/>
    <property type="molecule type" value="Genomic_DNA"/>
</dbReference>
<sequence length="359" mass="40290">MKTINLKSFLLLLLLSFHVPSNANQINTFRKFIRSHKRNAADLHTETWNEEAYWLSSSVCVGRQDGLMKADKIDSLPGQPQRVNFDQYAGYVTVDPKNGRALFYYFVESPHNSSTKPLVLWLSGGPGCSSLGYGAMEELGPFRVNSDGKTLYRNEYAWNNVANIIFLESPAGVGFSHSNTSSDYITGDKKTAEDSYTFLIGNAWIDEKTGIKGTFDYYWTHALNSDKTHAGINKYCDFVTGNFSNICHQYQNLDSLPTILPTIKQLMASGIRLWIYSGDIDSVVSVTSSRYAINTFKLPIHTAWRPWYTSEVGGYVEEYKGLTFITVRGAGHEVPSHQPERALAMISSFLQGKLPSENH</sequence>
<dbReference type="PANTHER" id="PTHR11802:SF470">
    <property type="entry name" value="CARBOXYPEPTIDASE"/>
    <property type="match status" value="1"/>
</dbReference>
<feature type="chain" id="PRO_5001643107" evidence="6">
    <location>
        <begin position="24"/>
        <end position="359"/>
    </location>
</feature>
<keyword evidence="4" id="KW-0378">Hydrolase</keyword>
<gene>
    <name evidence="7" type="ORF">JCGZ_04317</name>
</gene>
<dbReference type="GO" id="GO:0005773">
    <property type="term" value="C:vacuole"/>
    <property type="evidence" value="ECO:0007669"/>
    <property type="project" value="TreeGrafter"/>
</dbReference>
<comment type="similarity">
    <text evidence="1">Belongs to the peptidase S10 family.</text>
</comment>
<accession>A0A067KQI0</accession>
<keyword evidence="8" id="KW-1185">Reference proteome</keyword>
<proteinExistence type="inferred from homology"/>
<keyword evidence="2" id="KW-0121">Carboxypeptidase</keyword>
<keyword evidence="3" id="KW-0645">Protease</keyword>
<dbReference type="SUPFAM" id="SSF53474">
    <property type="entry name" value="alpha/beta-Hydrolases"/>
    <property type="match status" value="1"/>
</dbReference>
<dbReference type="OrthoDB" id="443318at2759"/>
<dbReference type="PROSITE" id="PS00560">
    <property type="entry name" value="CARBOXYPEPT_SER_HIS"/>
    <property type="match status" value="1"/>
</dbReference>